<evidence type="ECO:0000256" key="3">
    <source>
        <dbReference type="ARBA" id="ARBA00005646"/>
    </source>
</evidence>
<dbReference type="Gene3D" id="1.10.1670.10">
    <property type="entry name" value="Helix-hairpin-Helix base-excision DNA repair enzymes (C-terminal)"/>
    <property type="match status" value="1"/>
</dbReference>
<keyword evidence="8" id="KW-0238">DNA-binding</keyword>
<evidence type="ECO:0000256" key="10">
    <source>
        <dbReference type="SAM" id="MobiDB-lite"/>
    </source>
</evidence>
<evidence type="ECO:0000256" key="6">
    <source>
        <dbReference type="ARBA" id="ARBA00023004"/>
    </source>
</evidence>
<feature type="domain" description="HhH-GPD" evidence="11">
    <location>
        <begin position="1329"/>
        <end position="1488"/>
    </location>
</feature>
<dbReference type="Pfam" id="PF15629">
    <property type="entry name" value="Perm-CXXC"/>
    <property type="match status" value="1"/>
</dbReference>
<dbReference type="Proteomes" id="UP001443914">
    <property type="component" value="Unassembled WGS sequence"/>
</dbReference>
<dbReference type="GO" id="GO:0019104">
    <property type="term" value="F:DNA N-glycosylase activity"/>
    <property type="evidence" value="ECO:0007669"/>
    <property type="project" value="InterPro"/>
</dbReference>
<comment type="similarity">
    <text evidence="3">Belongs to the DNA glycosylase family. DEMETER subfamily.</text>
</comment>
<feature type="compositionally biased region" description="Basic and acidic residues" evidence="10">
    <location>
        <begin position="318"/>
        <end position="331"/>
    </location>
</feature>
<dbReference type="SMART" id="SM00478">
    <property type="entry name" value="ENDO3c"/>
    <property type="match status" value="1"/>
</dbReference>
<dbReference type="CDD" id="cd00056">
    <property type="entry name" value="ENDO3c"/>
    <property type="match status" value="1"/>
</dbReference>
<comment type="caution">
    <text evidence="12">The sequence shown here is derived from an EMBL/GenBank/DDBJ whole genome shotgun (WGS) entry which is preliminary data.</text>
</comment>
<dbReference type="InterPro" id="IPR003265">
    <property type="entry name" value="HhH-GPD_domain"/>
</dbReference>
<feature type="compositionally biased region" description="Basic and acidic residues" evidence="10">
    <location>
        <begin position="1295"/>
        <end position="1333"/>
    </location>
</feature>
<feature type="compositionally biased region" description="Basic residues" evidence="10">
    <location>
        <begin position="377"/>
        <end position="387"/>
    </location>
</feature>
<dbReference type="GO" id="GO:0005634">
    <property type="term" value="C:nucleus"/>
    <property type="evidence" value="ECO:0007669"/>
    <property type="project" value="UniProtKB-SubCell"/>
</dbReference>
<organism evidence="12 13">
    <name type="scientific">Saponaria officinalis</name>
    <name type="common">Common soapwort</name>
    <name type="synonym">Lychnis saponaria</name>
    <dbReference type="NCBI Taxonomy" id="3572"/>
    <lineage>
        <taxon>Eukaryota</taxon>
        <taxon>Viridiplantae</taxon>
        <taxon>Streptophyta</taxon>
        <taxon>Embryophyta</taxon>
        <taxon>Tracheophyta</taxon>
        <taxon>Spermatophyta</taxon>
        <taxon>Magnoliopsida</taxon>
        <taxon>eudicotyledons</taxon>
        <taxon>Gunneridae</taxon>
        <taxon>Pentapetalae</taxon>
        <taxon>Caryophyllales</taxon>
        <taxon>Caryophyllaceae</taxon>
        <taxon>Caryophylleae</taxon>
        <taxon>Saponaria</taxon>
    </lineage>
</organism>
<accession>A0AAW1KTS9</accession>
<feature type="compositionally biased region" description="Polar residues" evidence="10">
    <location>
        <begin position="1180"/>
        <end position="1192"/>
    </location>
</feature>
<dbReference type="PANTHER" id="PTHR46213">
    <property type="entry name" value="TRANSCRIPTIONAL ACTIVATOR DEMETER"/>
    <property type="match status" value="1"/>
</dbReference>
<feature type="region of interest" description="Disordered" evidence="10">
    <location>
        <begin position="298"/>
        <end position="407"/>
    </location>
</feature>
<dbReference type="GO" id="GO:0003677">
    <property type="term" value="F:DNA binding"/>
    <property type="evidence" value="ECO:0007669"/>
    <property type="project" value="UniProtKB-KW"/>
</dbReference>
<name>A0AAW1KTS9_SAPOF</name>
<evidence type="ECO:0000259" key="11">
    <source>
        <dbReference type="SMART" id="SM00478"/>
    </source>
</evidence>
<dbReference type="InterPro" id="IPR011257">
    <property type="entry name" value="DNA_glycosylase"/>
</dbReference>
<dbReference type="EMBL" id="JBDFQZ010000005">
    <property type="protein sequence ID" value="KAK9723867.1"/>
    <property type="molecule type" value="Genomic_DNA"/>
</dbReference>
<keyword evidence="5" id="KW-0479">Metal-binding</keyword>
<dbReference type="Gene3D" id="1.10.340.30">
    <property type="entry name" value="Hypothetical protein, domain 2"/>
    <property type="match status" value="1"/>
</dbReference>
<dbReference type="GO" id="GO:0051539">
    <property type="term" value="F:4 iron, 4 sulfur cluster binding"/>
    <property type="evidence" value="ECO:0007669"/>
    <property type="project" value="UniProtKB-KW"/>
</dbReference>
<sequence>METHRGRTIPVVKDFEIQGSWAPATPAKPNGPQLGLIYDDRQGGLLNQAWGYTPQNDPQTHVTSYSINSRSNNVWGNTHETPSLLGRIQLQRENVEVDRRGLEENLPHWSSQGRRSVTSYGNNVGSSSYPRFSSWDMPLPWNNNGIRENVATIESNFVDSMGDFNTLSFGDLLGMNNGDGASNGVFCPGWVSQPEGSRLNNVGLFNNDVLSGINQRSNGLYDRGMPNEALPRPFWSMGNANLPPRNGSTAFDPETPDTRQRIRSGASENTHLSTNQGLNDRNVLQEHEVAAAIADLQDHHNNNVSEAVTDSTPAKVSKARDEDYNPDKEVIQDFDLNKTPQKKPRKRRYQPKVIRENKPKSTPKPKTPMPNDSKGTGVKRKSARKSKTATPSAIPPEEAAEPKSTKPVVKSCKKSLHFDMNLESNGCLDEEPQASECRETDKSCHPLRFIVEEELMVKTSMTAYDLNQIMNQEQSEYISQPVKDNLDSSQTDVHISPLQKMNTKLTESSTRITSCLAQCPSFSPCESSSEGVQTRGSKRSLSYTTDPACFNIGIGAITQSMPWQLNQTSPKITHTEILPQTFIPEICKRKRTEIQRPHVQSTSSVALSEEISRFGKTHGQLQVGLPTSKYYYCNSAGTGINGMTNNQAAFVKRSEISEQFSKTWADLSRLKKKRTKWATRVRDLAPFTGIASVATGASRKKVDNENGYYPCTSTSNGVLSCMEALAADTTATPKSKRKPRKQDSRNSNWNIVLYDNNRFTKGATDSIPALPWRKGSSSIENLTKLFQQLDINRERRKISSREKAVVPYEKQNQNALVLYGKFGSIVPFEGPFNPISKRRQRARVDLDDETTRVWQLLLENIDNEGIDGTDEDKAKWWENERGVFRGRVDSFIARMRLVQGDRRFTPWKGSVLDSVIGVFLTQNVSDHLSSSAFMSMAARFPLKPESSGSTVSEATSALFEEPEICIFEPEESIPWDEKAVDEPTLGRNSRVIYDIDLSDEKEVVTAQQVRPTECSGESCQKLPNHSRLITPNNRTAETEVPYILADDKETDYTTSSQQSVISSQNSVNSSILKTVGTMNLLSESNSRAQVVTTSNKVSYVESTDSFMGLLKMAEYSSQTHLQNQLKSVKHLTKYYQEIPGVSSSNYQLILGGLYLQNAKGIEMFEEESRSSVISRKDENSPTTEQSNLTSELTDQEKSPDTCPRVAQTTSSWYVLEGETMVMQSQVQKVKGPLDPIASSSHAKTSQSHEGINAEFSFQDKAEEAKKYNKQIDQNPPEKNYASGVLSDMANTNPSKPEKGKAGKEKKNGFDWDSLRKDAEVNDKKPERPANTRDSVDWEAVRHANVNDIAETIKERGMNNMLAERIKALLDRLVKDHGSIDMEWLRDIPPDKAKEYLLSFRGLGLKSVECVRLLTLHHLAFPVDTNVGRIAVRLGWVPLQPLPESLQLHLLEMYPILESIQKYLWPRLCKLDQKTLYELHYHMITFGKVFCTKRQPNCNACPLRGECRHFASAFASARFALPGLEEKSIMPSGATSTSNVNPRASANLLPSTASCGSHTPHSNYNSCDALINQVPSFPLSLPFPQNVHLERKSINTKCEPIVEVPASPEQEPQHEQTLCDIEDAFYEDPNEIPTIDLNMEEFSQTLQNFMHANRELQEAGMSNALVALTPEVASIPTPKLKNINRLRTEHYVYELPDTHPLLHGMEKREPDDPCSYLLAIWTPGETANSIDPPARRCSFGDSRMLCNEDTCSYCCSQRESDSHVVRGTLLIPTRTAMRGSFPLNGTYFQVNEVFADHDSSIDPIAVPRSWLWNLPRRTVYFGTSIPTIFKGMNTEDIQHCFWRGYVCVRGFDQKTRAPRPLMARLHFPASRIARGVKGKVYDE</sequence>
<dbReference type="GO" id="GO:0003906">
    <property type="term" value="F:DNA-(apurinic or apyrimidinic site) endonuclease activity"/>
    <property type="evidence" value="ECO:0007669"/>
    <property type="project" value="UniProtKB-ARBA"/>
</dbReference>
<keyword evidence="6" id="KW-0408">Iron</keyword>
<dbReference type="GO" id="GO:0046872">
    <property type="term" value="F:metal ion binding"/>
    <property type="evidence" value="ECO:0007669"/>
    <property type="project" value="UniProtKB-KW"/>
</dbReference>
<dbReference type="InterPro" id="IPR044811">
    <property type="entry name" value="DME/ROS1"/>
</dbReference>
<evidence type="ECO:0000313" key="13">
    <source>
        <dbReference type="Proteomes" id="UP001443914"/>
    </source>
</evidence>
<dbReference type="SMART" id="SM00525">
    <property type="entry name" value="FES"/>
    <property type="match status" value="1"/>
</dbReference>
<evidence type="ECO:0000256" key="7">
    <source>
        <dbReference type="ARBA" id="ARBA00023014"/>
    </source>
</evidence>
<feature type="region of interest" description="Disordered" evidence="10">
    <location>
        <begin position="1262"/>
        <end position="1333"/>
    </location>
</feature>
<reference evidence="12 13" key="1">
    <citation type="submission" date="2024-03" db="EMBL/GenBank/DDBJ databases">
        <title>WGS assembly of Saponaria officinalis var. Norfolk2.</title>
        <authorList>
            <person name="Jenkins J."/>
            <person name="Shu S."/>
            <person name="Grimwood J."/>
            <person name="Barry K."/>
            <person name="Goodstein D."/>
            <person name="Schmutz J."/>
            <person name="Leebens-Mack J."/>
            <person name="Osbourn A."/>
        </authorList>
    </citation>
    <scope>NUCLEOTIDE SEQUENCE [LARGE SCALE GENOMIC DNA]</scope>
    <source>
        <strain evidence="13">cv. Norfolk2</strain>
        <strain evidence="12">JIC</strain>
        <tissue evidence="12">Leaf</tissue>
    </source>
</reference>
<feature type="region of interest" description="Disordered" evidence="10">
    <location>
        <begin position="1232"/>
        <end position="1251"/>
    </location>
</feature>
<feature type="compositionally biased region" description="Polar residues" evidence="10">
    <location>
        <begin position="302"/>
        <end position="314"/>
    </location>
</feature>
<feature type="compositionally biased region" description="Basic and acidic residues" evidence="10">
    <location>
        <begin position="1169"/>
        <end position="1179"/>
    </location>
</feature>
<keyword evidence="4" id="KW-0004">4Fe-4S</keyword>
<proteinExistence type="inferred from homology"/>
<dbReference type="GO" id="GO:0141166">
    <property type="term" value="P:chromosomal 5-methylcytosine DNA demethylation pathway"/>
    <property type="evidence" value="ECO:0007669"/>
    <property type="project" value="InterPro"/>
</dbReference>
<feature type="compositionally biased region" description="Polar residues" evidence="10">
    <location>
        <begin position="1237"/>
        <end position="1249"/>
    </location>
</feature>
<feature type="compositionally biased region" description="Polar residues" evidence="10">
    <location>
        <begin position="266"/>
        <end position="279"/>
    </location>
</feature>
<feature type="compositionally biased region" description="Basic residues" evidence="10">
    <location>
        <begin position="340"/>
        <end position="350"/>
    </location>
</feature>
<evidence type="ECO:0000256" key="5">
    <source>
        <dbReference type="ARBA" id="ARBA00022723"/>
    </source>
</evidence>
<protein>
    <recommendedName>
        <fullName evidence="11">HhH-GPD domain-containing protein</fullName>
    </recommendedName>
</protein>
<dbReference type="InterPro" id="IPR023170">
    <property type="entry name" value="HhH_base_excis_C"/>
</dbReference>
<dbReference type="EMBL" id="JBDFQZ010000005">
    <property type="protein sequence ID" value="KAK9723866.1"/>
    <property type="molecule type" value="Genomic_DNA"/>
</dbReference>
<dbReference type="GO" id="GO:0035514">
    <property type="term" value="F:DNA demethylase activity"/>
    <property type="evidence" value="ECO:0007669"/>
    <property type="project" value="InterPro"/>
</dbReference>
<feature type="region of interest" description="Disordered" evidence="10">
    <location>
        <begin position="1169"/>
        <end position="1205"/>
    </location>
</feature>
<keyword evidence="13" id="KW-1185">Reference proteome</keyword>
<evidence type="ECO:0000256" key="8">
    <source>
        <dbReference type="ARBA" id="ARBA00023125"/>
    </source>
</evidence>
<dbReference type="SUPFAM" id="SSF48150">
    <property type="entry name" value="DNA-glycosylase"/>
    <property type="match status" value="1"/>
</dbReference>
<evidence type="ECO:0000256" key="9">
    <source>
        <dbReference type="ARBA" id="ARBA00023242"/>
    </source>
</evidence>
<evidence type="ECO:0000256" key="2">
    <source>
        <dbReference type="ARBA" id="ARBA00004123"/>
    </source>
</evidence>
<dbReference type="GO" id="GO:0006284">
    <property type="term" value="P:base-excision repair"/>
    <property type="evidence" value="ECO:0007669"/>
    <property type="project" value="InterPro"/>
</dbReference>
<keyword evidence="9" id="KW-0539">Nucleus</keyword>
<dbReference type="InterPro" id="IPR003651">
    <property type="entry name" value="Endonuclease3_FeS-loop_motif"/>
</dbReference>
<dbReference type="PANTHER" id="PTHR46213:SF13">
    <property type="entry name" value="DEMETER-LIKE PROTEIN 2-RELATED"/>
    <property type="match status" value="1"/>
</dbReference>
<evidence type="ECO:0000256" key="1">
    <source>
        <dbReference type="ARBA" id="ARBA00001966"/>
    </source>
</evidence>
<comment type="subcellular location">
    <subcellularLocation>
        <location evidence="2">Nucleus</location>
    </subcellularLocation>
</comment>
<dbReference type="FunFam" id="1.10.1670.10:FF:000004">
    <property type="entry name" value="DNA glycosylase/AP lyase ROS1"/>
    <property type="match status" value="1"/>
</dbReference>
<evidence type="ECO:0000313" key="12">
    <source>
        <dbReference type="EMBL" id="KAK9723867.1"/>
    </source>
</evidence>
<dbReference type="InterPro" id="IPR028925">
    <property type="entry name" value="RRM_DME"/>
</dbReference>
<dbReference type="Pfam" id="PF15628">
    <property type="entry name" value="RRM_DME"/>
    <property type="match status" value="1"/>
</dbReference>
<keyword evidence="7" id="KW-0411">Iron-sulfur</keyword>
<dbReference type="InterPro" id="IPR028924">
    <property type="entry name" value="Perm-CXXC"/>
</dbReference>
<comment type="cofactor">
    <cofactor evidence="1">
        <name>[4Fe-4S] cluster</name>
        <dbReference type="ChEBI" id="CHEBI:49883"/>
    </cofactor>
</comment>
<feature type="region of interest" description="Disordered" evidence="10">
    <location>
        <begin position="234"/>
        <end position="280"/>
    </location>
</feature>
<evidence type="ECO:0000256" key="4">
    <source>
        <dbReference type="ARBA" id="ARBA00022485"/>
    </source>
</evidence>
<gene>
    <name evidence="12" type="ORF">RND81_05G030800</name>
</gene>